<feature type="domain" description="Aldehyde dehydrogenase" evidence="3">
    <location>
        <begin position="13"/>
        <end position="468"/>
    </location>
</feature>
<dbReference type="RefSeq" id="WP_189269561.1">
    <property type="nucleotide sequence ID" value="NZ_BMML01000052.1"/>
</dbReference>
<accession>A0A917XP82</accession>
<dbReference type="FunFam" id="3.40.605.10:FF:000007">
    <property type="entry name" value="NAD/NADP-dependent betaine aldehyde dehydrogenase"/>
    <property type="match status" value="1"/>
</dbReference>
<gene>
    <name evidence="4" type="ORF">GCM10011578_098880</name>
</gene>
<dbReference type="Pfam" id="PF00171">
    <property type="entry name" value="Aldedh"/>
    <property type="match status" value="1"/>
</dbReference>
<dbReference type="EMBL" id="BMML01000052">
    <property type="protein sequence ID" value="GGN46213.1"/>
    <property type="molecule type" value="Genomic_DNA"/>
</dbReference>
<protein>
    <submittedName>
        <fullName evidence="4">Aldehyde dehydrogenase</fullName>
    </submittedName>
</protein>
<keyword evidence="2" id="KW-0560">Oxidoreductase</keyword>
<evidence type="ECO:0000313" key="4">
    <source>
        <dbReference type="EMBL" id="GGN46213.1"/>
    </source>
</evidence>
<dbReference type="PANTHER" id="PTHR42804">
    <property type="entry name" value="ALDEHYDE DEHYDROGENASE"/>
    <property type="match status" value="1"/>
</dbReference>
<dbReference type="Gene3D" id="3.40.605.10">
    <property type="entry name" value="Aldehyde Dehydrogenase, Chain A, domain 1"/>
    <property type="match status" value="1"/>
</dbReference>
<evidence type="ECO:0000259" key="3">
    <source>
        <dbReference type="Pfam" id="PF00171"/>
    </source>
</evidence>
<keyword evidence="5" id="KW-1185">Reference proteome</keyword>
<proteinExistence type="inferred from homology"/>
<sequence length="470" mass="49438">MSDVLRHYIDGAWAEPADSTTADIVNPATGETTGRLALGTEADVDSAVAAARRAFVSYSQLSVAERVELLQKIAAEYERRADDMAAAVTADIGTPLFLARLSADAAVGSIRELVEILPEYAFEERRGGYTVRKEPIGVCGLIPPWNYPALQMTEKVVPALAAGCTTVLKPAEIAPYSAQVFAEILDAAGVPQGAFNMVVGKGSVAGSALTKHPDVDMISFTGSTAVGIQIQKDAADTVKRVTQELGGKSAHIILPDADIQTAVATAVQGVMGNSGQTCVAPTRTLIPRSRRDELVGAITAAVEAVTVGDPQTQVFMGPVSSERQWQTVQRYIQAGIDEGATLATGGPGQPEDVKGGWFARPTVFADVTNDMTIAREEIFGPVMSLITYDTVDEAVDIANDSPYGLMAYVSGADQEQVRDVAARVRAGQVLLNGAQLDLTAPFGGYKQSGNGRIWGVAGLEENLEVKAVVG</sequence>
<evidence type="ECO:0000313" key="5">
    <source>
        <dbReference type="Proteomes" id="UP000653411"/>
    </source>
</evidence>
<dbReference type="SUPFAM" id="SSF53720">
    <property type="entry name" value="ALDH-like"/>
    <property type="match status" value="1"/>
</dbReference>
<dbReference type="Proteomes" id="UP000653411">
    <property type="component" value="Unassembled WGS sequence"/>
</dbReference>
<reference evidence="4" key="1">
    <citation type="journal article" date="2014" name="Int. J. Syst. Evol. Microbiol.">
        <title>Complete genome sequence of Corynebacterium casei LMG S-19264T (=DSM 44701T), isolated from a smear-ripened cheese.</title>
        <authorList>
            <consortium name="US DOE Joint Genome Institute (JGI-PGF)"/>
            <person name="Walter F."/>
            <person name="Albersmeier A."/>
            <person name="Kalinowski J."/>
            <person name="Ruckert C."/>
        </authorList>
    </citation>
    <scope>NUCLEOTIDE SEQUENCE</scope>
    <source>
        <strain evidence="4">CGMCC 4.7110</strain>
    </source>
</reference>
<dbReference type="AlphaFoldDB" id="A0A917XP82"/>
<dbReference type="GO" id="GO:0016620">
    <property type="term" value="F:oxidoreductase activity, acting on the aldehyde or oxo group of donors, NAD or NADP as acceptor"/>
    <property type="evidence" value="ECO:0007669"/>
    <property type="project" value="InterPro"/>
</dbReference>
<dbReference type="InterPro" id="IPR015590">
    <property type="entry name" value="Aldehyde_DH_dom"/>
</dbReference>
<dbReference type="InterPro" id="IPR016161">
    <property type="entry name" value="Ald_DH/histidinol_DH"/>
</dbReference>
<dbReference type="CDD" id="cd07138">
    <property type="entry name" value="ALDH_CddD_SSP0762"/>
    <property type="match status" value="1"/>
</dbReference>
<comment type="caution">
    <text evidence="4">The sequence shown here is derived from an EMBL/GenBank/DDBJ whole genome shotgun (WGS) entry which is preliminary data.</text>
</comment>
<dbReference type="InterPro" id="IPR016162">
    <property type="entry name" value="Ald_DH_N"/>
</dbReference>
<name>A0A917XP82_9ACTN</name>
<dbReference type="PANTHER" id="PTHR42804:SF1">
    <property type="entry name" value="ALDEHYDE DEHYDROGENASE-RELATED"/>
    <property type="match status" value="1"/>
</dbReference>
<evidence type="ECO:0000256" key="1">
    <source>
        <dbReference type="ARBA" id="ARBA00009986"/>
    </source>
</evidence>
<comment type="similarity">
    <text evidence="1">Belongs to the aldehyde dehydrogenase family.</text>
</comment>
<dbReference type="Gene3D" id="3.40.309.10">
    <property type="entry name" value="Aldehyde Dehydrogenase, Chain A, domain 2"/>
    <property type="match status" value="1"/>
</dbReference>
<organism evidence="4 5">
    <name type="scientific">Streptomyces fuscichromogenes</name>
    <dbReference type="NCBI Taxonomy" id="1324013"/>
    <lineage>
        <taxon>Bacteria</taxon>
        <taxon>Bacillati</taxon>
        <taxon>Actinomycetota</taxon>
        <taxon>Actinomycetes</taxon>
        <taxon>Kitasatosporales</taxon>
        <taxon>Streptomycetaceae</taxon>
        <taxon>Streptomyces</taxon>
    </lineage>
</organism>
<dbReference type="InterPro" id="IPR016163">
    <property type="entry name" value="Ald_DH_C"/>
</dbReference>
<evidence type="ECO:0000256" key="2">
    <source>
        <dbReference type="ARBA" id="ARBA00023002"/>
    </source>
</evidence>
<reference evidence="4" key="2">
    <citation type="submission" date="2020-09" db="EMBL/GenBank/DDBJ databases">
        <authorList>
            <person name="Sun Q."/>
            <person name="Zhou Y."/>
        </authorList>
    </citation>
    <scope>NUCLEOTIDE SEQUENCE</scope>
    <source>
        <strain evidence="4">CGMCC 4.7110</strain>
    </source>
</reference>